<reference evidence="5" key="1">
    <citation type="submission" date="2023-07" db="EMBL/GenBank/DDBJ databases">
        <title>A chromosome-level genome assembly of Lolium multiflorum.</title>
        <authorList>
            <person name="Chen Y."/>
            <person name="Copetti D."/>
            <person name="Kolliker R."/>
            <person name="Studer B."/>
        </authorList>
    </citation>
    <scope>NUCLEOTIDE SEQUENCE</scope>
    <source>
        <strain evidence="5">02402/16</strain>
        <tissue evidence="5">Leaf</tissue>
    </source>
</reference>
<dbReference type="Gene3D" id="3.40.50.300">
    <property type="entry name" value="P-loop containing nucleotide triphosphate hydrolases"/>
    <property type="match status" value="1"/>
</dbReference>
<dbReference type="InterPro" id="IPR032675">
    <property type="entry name" value="LRR_dom_sf"/>
</dbReference>
<feature type="compositionally biased region" description="Basic and acidic residues" evidence="3">
    <location>
        <begin position="475"/>
        <end position="488"/>
    </location>
</feature>
<feature type="compositionally biased region" description="Basic and acidic residues" evidence="3">
    <location>
        <begin position="363"/>
        <end position="438"/>
    </location>
</feature>
<dbReference type="InterPro" id="IPR058922">
    <property type="entry name" value="WHD_DRP"/>
</dbReference>
<feature type="compositionally biased region" description="Basic and acidic residues" evidence="3">
    <location>
        <begin position="586"/>
        <end position="624"/>
    </location>
</feature>
<gene>
    <name evidence="5" type="ORF">QYE76_060105</name>
</gene>
<dbReference type="SMART" id="SM00382">
    <property type="entry name" value="AAA"/>
    <property type="match status" value="1"/>
</dbReference>
<dbReference type="PANTHER" id="PTHR23155:SF957">
    <property type="entry name" value="OS11G0606800 PROTEIN"/>
    <property type="match status" value="1"/>
</dbReference>
<dbReference type="InterPro" id="IPR055414">
    <property type="entry name" value="LRR_R13L4/SHOC2-like"/>
</dbReference>
<dbReference type="EMBL" id="JAUUTY010000004">
    <property type="protein sequence ID" value="KAK1642300.1"/>
    <property type="molecule type" value="Genomic_DNA"/>
</dbReference>
<proteinExistence type="predicted"/>
<dbReference type="InterPro" id="IPR003593">
    <property type="entry name" value="AAA+_ATPase"/>
</dbReference>
<comment type="caution">
    <text evidence="5">The sequence shown here is derived from an EMBL/GenBank/DDBJ whole genome shotgun (WGS) entry which is preliminary data.</text>
</comment>
<dbReference type="Pfam" id="PF23598">
    <property type="entry name" value="LRR_14"/>
    <property type="match status" value="1"/>
</dbReference>
<feature type="region of interest" description="Disordered" evidence="3">
    <location>
        <begin position="346"/>
        <end position="624"/>
    </location>
</feature>
<organism evidence="5 6">
    <name type="scientific">Lolium multiflorum</name>
    <name type="common">Italian ryegrass</name>
    <name type="synonym">Lolium perenne subsp. multiflorum</name>
    <dbReference type="NCBI Taxonomy" id="4521"/>
    <lineage>
        <taxon>Eukaryota</taxon>
        <taxon>Viridiplantae</taxon>
        <taxon>Streptophyta</taxon>
        <taxon>Embryophyta</taxon>
        <taxon>Tracheophyta</taxon>
        <taxon>Spermatophyta</taxon>
        <taxon>Magnoliopsida</taxon>
        <taxon>Liliopsida</taxon>
        <taxon>Poales</taxon>
        <taxon>Poaceae</taxon>
        <taxon>BOP clade</taxon>
        <taxon>Pooideae</taxon>
        <taxon>Poodae</taxon>
        <taxon>Poeae</taxon>
        <taxon>Poeae Chloroplast Group 2 (Poeae type)</taxon>
        <taxon>Loliodinae</taxon>
        <taxon>Loliinae</taxon>
        <taxon>Lolium</taxon>
    </lineage>
</organism>
<keyword evidence="2" id="KW-0611">Plant defense</keyword>
<sequence>MAEALRDDSNVESLKEALKKMELLGGRLSALLRGRVVSQDHVWFRLAFLADKLSGIVAVLQRQLDKLPIYDDPSKPETALRLQELTQLADGEVRCLLDAWEQAPLCPLPWRKQVRPATIERSLAWLVWKGMRLTDVLTHDADADPVSASAPELLRQEQDGGGCPLFGVDGATKKLRTWLTEKDDGGLKIVSIVGRAGVGKTALAMELHHQISGQFDCCVTAKMSRRPHKHHFLQHILHQITAAEHAATDQTGRVSSQNQNSNSHVIVAHPVRGKMMPPVPNLKPFHNDMSTKNAINSSTEQMEVVSNIKKRLKNKRYLIVIDDIWDTSELGLKSSPLRENTVMKAWELDDKDEKESNEDQPEEGIKEDHIEKRNGEDWGEKEINEDQAKKENNKDQRMEEIKRGKSEKESNDDHTKKISNEDQAKEESKKDEANKEFENNVYIGSKDDLTEKEIDEYRIEMDIKEDQANKISKKYRAEQKDLSKKEGPKNQVMKQSNEVQADERSKGGHATKGYKEYEEKKVILDYRTHDQNNEYDGQKKSNEDKEKQVSKEGQALERTKDNAKKGSKEDWAELESIVDQTDVAMNDDKAQLIESKEDDAEKGSQEDETEKESQENEDPAEKENEDRLLNFLDDWEFKSWTISEYKKKDWEIIKDAFPDDGCGSRIIVTTRISSIARFCCSSTSNGLVHEVKPLNDVDSERLFLTKAFGSENGYPAADDSRQARDEILRICEGIPMFITGMADLMKKKMQQSSSGCDLQHVPQLVKQFEKEMSYSYNDLFYGLELLPLCMSAALVHQKGCMIDKERLIRAWVREGLIYSDHWGDCEEKAEHCFSELVDRNIIRLVTFPGMTEACHCQVDPFVLQFLVSKSAKVNFVTTSSQQASAGKKSRMNLSAHHPEMLENMNLSSTLSLTISGAAQGVLLDKVTLGSLVVLDLEGWNNLTDDDLLRVCDMGKLLPLKYLSVRNTSITKLPTQIQALLHLRELDIGGCTRICELPLQVCRLEKLEALDLRNTRVRQLPEQIKCLQGLRRLLLDQLDGVSWAEMQQQVPEGIRHIAELRTLETVDLSRCSARFVAEALGGLTSLRVLSMTWSRHQCADIAYRNALWHSIGSWKRLKSLTIHCRLGCSMEFLDPLSSGDTPPPEMLGKFKGIPLPEELEMLKVTAGRFPATPQWIWRLSRLAFLQITVCSLERSGMEILGNLPMLECLVLGLDYLPGEAAVIPDGAFRRLLTLSIDCRVPWLDFKHGAMPRLTHIDIRLSRVPGPAPASREGVPSGIGNLMSLEQVTVRYHARVVPQQRLCQGHRRCCAETGRRPSLLGQACDQWHPRRCASNP</sequence>
<evidence type="ECO:0000256" key="1">
    <source>
        <dbReference type="ARBA" id="ARBA00022737"/>
    </source>
</evidence>
<dbReference type="InterPro" id="IPR044974">
    <property type="entry name" value="Disease_R_plants"/>
</dbReference>
<evidence type="ECO:0000259" key="4">
    <source>
        <dbReference type="SMART" id="SM00382"/>
    </source>
</evidence>
<evidence type="ECO:0000313" key="5">
    <source>
        <dbReference type="EMBL" id="KAK1642300.1"/>
    </source>
</evidence>
<dbReference type="GO" id="GO:0043531">
    <property type="term" value="F:ADP binding"/>
    <property type="evidence" value="ECO:0007669"/>
    <property type="project" value="InterPro"/>
</dbReference>
<dbReference type="Proteomes" id="UP001231189">
    <property type="component" value="Unassembled WGS sequence"/>
</dbReference>
<dbReference type="PRINTS" id="PR00364">
    <property type="entry name" value="DISEASERSIST"/>
</dbReference>
<evidence type="ECO:0000256" key="3">
    <source>
        <dbReference type="SAM" id="MobiDB-lite"/>
    </source>
</evidence>
<dbReference type="SUPFAM" id="SSF52540">
    <property type="entry name" value="P-loop containing nucleoside triphosphate hydrolases"/>
    <property type="match status" value="2"/>
</dbReference>
<dbReference type="SUPFAM" id="SSF52047">
    <property type="entry name" value="RNI-like"/>
    <property type="match status" value="1"/>
</dbReference>
<keyword evidence="6" id="KW-1185">Reference proteome</keyword>
<dbReference type="Gene3D" id="3.80.10.10">
    <property type="entry name" value="Ribonuclease Inhibitor"/>
    <property type="match status" value="1"/>
</dbReference>
<dbReference type="GO" id="GO:0098542">
    <property type="term" value="P:defense response to other organism"/>
    <property type="evidence" value="ECO:0007669"/>
    <property type="project" value="TreeGrafter"/>
</dbReference>
<evidence type="ECO:0000256" key="2">
    <source>
        <dbReference type="ARBA" id="ARBA00022821"/>
    </source>
</evidence>
<feature type="domain" description="AAA+ ATPase" evidence="4">
    <location>
        <begin position="186"/>
        <end position="694"/>
    </location>
</feature>
<name>A0AAD8S0K8_LOLMU</name>
<dbReference type="PANTHER" id="PTHR23155">
    <property type="entry name" value="DISEASE RESISTANCE PROTEIN RP"/>
    <property type="match status" value="1"/>
</dbReference>
<accession>A0AAD8S0K8</accession>
<evidence type="ECO:0000313" key="6">
    <source>
        <dbReference type="Proteomes" id="UP001231189"/>
    </source>
</evidence>
<dbReference type="InterPro" id="IPR027417">
    <property type="entry name" value="P-loop_NTPase"/>
</dbReference>
<dbReference type="Pfam" id="PF00931">
    <property type="entry name" value="NB-ARC"/>
    <property type="match status" value="2"/>
</dbReference>
<feature type="compositionally biased region" description="Basic and acidic residues" evidence="3">
    <location>
        <begin position="513"/>
        <end position="571"/>
    </location>
</feature>
<dbReference type="Pfam" id="PF23559">
    <property type="entry name" value="WHD_DRP"/>
    <property type="match status" value="1"/>
</dbReference>
<protein>
    <recommendedName>
        <fullName evidence="4">AAA+ ATPase domain-containing protein</fullName>
    </recommendedName>
</protein>
<keyword evidence="1" id="KW-0677">Repeat</keyword>
<dbReference type="InterPro" id="IPR002182">
    <property type="entry name" value="NB-ARC"/>
</dbReference>
<feature type="compositionally biased region" description="Basic and acidic residues" evidence="3">
    <location>
        <begin position="445"/>
        <end position="468"/>
    </location>
</feature>